<gene>
    <name evidence="1" type="ORF">RAK27_02055</name>
</gene>
<accession>A0AAW9JUX4</accession>
<evidence type="ECO:0000313" key="2">
    <source>
        <dbReference type="Proteomes" id="UP001290462"/>
    </source>
</evidence>
<name>A0AAW9JUX4_CARML</name>
<sequence length="64" mass="7196">MKIMIDFAVPLNNGDAALIFALGDELENMGNQIVYSTFNYKKPRNFIQISNGYLQYCQTNGSIS</sequence>
<organism evidence="1 2">
    <name type="scientific">Carnobacterium maltaromaticum</name>
    <name type="common">Carnobacterium piscicola</name>
    <dbReference type="NCBI Taxonomy" id="2751"/>
    <lineage>
        <taxon>Bacteria</taxon>
        <taxon>Bacillati</taxon>
        <taxon>Bacillota</taxon>
        <taxon>Bacilli</taxon>
        <taxon>Lactobacillales</taxon>
        <taxon>Carnobacteriaceae</taxon>
        <taxon>Carnobacterium</taxon>
    </lineage>
</organism>
<dbReference type="Proteomes" id="UP001290462">
    <property type="component" value="Unassembled WGS sequence"/>
</dbReference>
<dbReference type="RefSeq" id="WP_322808371.1">
    <property type="nucleotide sequence ID" value="NZ_JAVBVO010000001.1"/>
</dbReference>
<dbReference type="EMBL" id="JAVBVO010000001">
    <property type="protein sequence ID" value="MDZ5757440.1"/>
    <property type="molecule type" value="Genomic_DNA"/>
</dbReference>
<evidence type="ECO:0000313" key="1">
    <source>
        <dbReference type="EMBL" id="MDZ5757440.1"/>
    </source>
</evidence>
<proteinExistence type="predicted"/>
<reference evidence="1" key="1">
    <citation type="submission" date="2023-08" db="EMBL/GenBank/DDBJ databases">
        <title>Genomic characterization of piscicolin 126 produced by Carnobacterium maltaromaticum CM22 strain isolated from salmon (Salmo salar).</title>
        <authorList>
            <person name="Gonzalez-Gragera E."/>
            <person name="Garcia-Lopez J.D."/>
            <person name="Teso-Perez C."/>
            <person name="Gimenez-Hernandez I."/>
            <person name="Peralta-Sanchez J.M."/>
            <person name="Valdivia E."/>
            <person name="Montalban-Lopez M."/>
            <person name="Martin-Platero A.M."/>
            <person name="Banos A."/>
            <person name="Martinez-Bueno M."/>
        </authorList>
    </citation>
    <scope>NUCLEOTIDE SEQUENCE</scope>
    <source>
        <strain evidence="1">CM22</strain>
    </source>
</reference>
<protein>
    <submittedName>
        <fullName evidence="1">Uncharacterized protein</fullName>
    </submittedName>
</protein>
<comment type="caution">
    <text evidence="1">The sequence shown here is derived from an EMBL/GenBank/DDBJ whole genome shotgun (WGS) entry which is preliminary data.</text>
</comment>
<dbReference type="AlphaFoldDB" id="A0AAW9JUX4"/>